<sequence length="81" mass="8976">MTYKVIDLPVLTFVARQKDEVWNHPFVCVYEPSSDTEPGEIASVDYFTPSEQGAVGIIVKLKNGTEQRIVCSENGKVSLSN</sequence>
<organism evidence="1 2">
    <name type="scientific">Segatella copri</name>
    <dbReference type="NCBI Taxonomy" id="165179"/>
    <lineage>
        <taxon>Bacteria</taxon>
        <taxon>Pseudomonadati</taxon>
        <taxon>Bacteroidota</taxon>
        <taxon>Bacteroidia</taxon>
        <taxon>Bacteroidales</taxon>
        <taxon>Prevotellaceae</taxon>
        <taxon>Segatella</taxon>
    </lineage>
</organism>
<evidence type="ECO:0000313" key="2">
    <source>
        <dbReference type="Proteomes" id="UP000215155"/>
    </source>
</evidence>
<accession>A0AA91THW8</accession>
<protein>
    <submittedName>
        <fullName evidence="1">Uncharacterized protein</fullName>
    </submittedName>
</protein>
<dbReference type="Gene3D" id="2.70.98.70">
    <property type="match status" value="1"/>
</dbReference>
<evidence type="ECO:0000313" key="1">
    <source>
        <dbReference type="EMBL" id="OXL43075.1"/>
    </source>
</evidence>
<proteinExistence type="predicted"/>
<name>A0AA91THW8_9BACT</name>
<dbReference type="AlphaFoldDB" id="A0AA91THW8"/>
<dbReference type="Proteomes" id="UP000215155">
    <property type="component" value="Unassembled WGS sequence"/>
</dbReference>
<reference evidence="1 2" key="1">
    <citation type="submission" date="2017-07" db="EMBL/GenBank/DDBJ databases">
        <title>Draft genome sequence of Prevotella copri isolated from the gut of healthy adult Indian.</title>
        <authorList>
            <person name="Das B."/>
            <person name="Bag S."/>
            <person name="Ghosh T.S."/>
        </authorList>
    </citation>
    <scope>NUCLEOTIDE SEQUENCE [LARGE SCALE GENOMIC DNA]</scope>
    <source>
        <strain evidence="1 2">Indica</strain>
    </source>
</reference>
<dbReference type="EMBL" id="NMPZ01000024">
    <property type="protein sequence ID" value="OXL43075.1"/>
    <property type="molecule type" value="Genomic_DNA"/>
</dbReference>
<gene>
    <name evidence="1" type="ORF">CFT61_12885</name>
</gene>
<comment type="caution">
    <text evidence="1">The sequence shown here is derived from an EMBL/GenBank/DDBJ whole genome shotgun (WGS) entry which is preliminary data.</text>
</comment>